<dbReference type="Proteomes" id="UP000011971">
    <property type="component" value="Unassembled WGS sequence"/>
</dbReference>
<dbReference type="InterPro" id="IPR020049">
    <property type="entry name" value="Major_capsid-like"/>
</dbReference>
<comment type="caution">
    <text evidence="1">The sequence shown here is derived from an EMBL/GenBank/DDBJ whole genome shotgun (WGS) entry which is preliminary data.</text>
</comment>
<evidence type="ECO:0000313" key="2">
    <source>
        <dbReference type="Proteomes" id="UP000011971"/>
    </source>
</evidence>
<dbReference type="PIRSF" id="PIRSF029202">
    <property type="entry name" value="UCP029202"/>
    <property type="match status" value="1"/>
</dbReference>
<dbReference type="RefSeq" id="WP_006473016.1">
    <property type="nucleotide sequence ID" value="NZ_AOGE01000073.1"/>
</dbReference>
<evidence type="ECO:0008006" key="3">
    <source>
        <dbReference type="Google" id="ProtNLM"/>
    </source>
</evidence>
<organism evidence="1 2">
    <name type="scientific">Brucella intermedia M86</name>
    <dbReference type="NCBI Taxonomy" id="1234597"/>
    <lineage>
        <taxon>Bacteria</taxon>
        <taxon>Pseudomonadati</taxon>
        <taxon>Pseudomonadota</taxon>
        <taxon>Alphaproteobacteria</taxon>
        <taxon>Hyphomicrobiales</taxon>
        <taxon>Brucellaceae</taxon>
        <taxon>Brucella/Ochrobactrum group</taxon>
        <taxon>Brucella</taxon>
    </lineage>
</organism>
<dbReference type="Pfam" id="PF09950">
    <property type="entry name" value="Major_capside"/>
    <property type="match status" value="1"/>
</dbReference>
<sequence length="332" mass="35776">MRNLNDAVGVDIGFVRNQSHVLNSRAFEIEYPEMDYASLVPVNTNYPEWASGVDTYIGDKVGAAKWQSGYAKDVPLADVTLQMVSSTFAMYAVGYRWNIEELGKATFASYPLTARKATAARFAAEVFVWETALIGAGHPGWTGFINNQYITPTAAPATGTAAPQTAWVLNSGIGNKTPEQIVAELNSLVMGPPSTTGVLTSLLADTILLPPLALTYLVNTPYGVTSPNMNILQYFVANNEYTRRTGRPITIRELPVLSTAATVGVAGGGRAIGYRNAQDVLELPMPMPYGFLNVYQDGPLQYTVPGIGRVGQLQIFKSNGVRYLDGITPVPA</sequence>
<gene>
    <name evidence="1" type="ORF">D584_22671</name>
</gene>
<dbReference type="EMBL" id="AOGE01000073">
    <property type="protein sequence ID" value="ELT46839.1"/>
    <property type="molecule type" value="Genomic_DNA"/>
</dbReference>
<reference evidence="1 2" key="1">
    <citation type="journal article" date="2013" name="Gut Pathog.">
        <title>Draft genome of Ochrobactrum intermedium strain M86 isolated from non-ulcer dyspeptic individual from India.</title>
        <authorList>
            <person name="Kulkarni G."/>
            <person name="Dhotre D."/>
            <person name="Dharne M."/>
            <person name="Shetty S."/>
            <person name="Chowdhury S."/>
            <person name="Misra V."/>
            <person name="Misra S."/>
            <person name="Patole M."/>
            <person name="Shouche Y."/>
        </authorList>
    </citation>
    <scope>NUCLEOTIDE SEQUENCE [LARGE SCALE GENOMIC DNA]</scope>
    <source>
        <strain evidence="1 2">M86</strain>
    </source>
</reference>
<protein>
    <recommendedName>
        <fullName evidence="3">DUF2184 domain-containing protein</fullName>
    </recommendedName>
</protein>
<evidence type="ECO:0000313" key="1">
    <source>
        <dbReference type="EMBL" id="ELT46839.1"/>
    </source>
</evidence>
<proteinExistence type="predicted"/>
<dbReference type="AlphaFoldDB" id="M5JT97"/>
<accession>M5JT97</accession>
<dbReference type="OrthoDB" id="8437797at2"/>
<dbReference type="PATRIC" id="fig|1234597.4.peg.4669"/>
<name>M5JT97_9HYPH</name>